<dbReference type="InterPro" id="IPR019734">
    <property type="entry name" value="TPR_rpt"/>
</dbReference>
<name>A0A318EF57_9GAMM</name>
<keyword evidence="4" id="KW-0732">Signal</keyword>
<gene>
    <name evidence="5" type="ORF">C8D93_101478</name>
</gene>
<dbReference type="PANTHER" id="PTHR45586:SF1">
    <property type="entry name" value="LIPOPOLYSACCHARIDE ASSEMBLY PROTEIN B"/>
    <property type="match status" value="1"/>
</dbReference>
<feature type="signal peptide" evidence="4">
    <location>
        <begin position="1"/>
        <end position="39"/>
    </location>
</feature>
<comment type="caution">
    <text evidence="5">The sequence shown here is derived from an EMBL/GenBank/DDBJ whole genome shotgun (WGS) entry which is preliminary data.</text>
</comment>
<evidence type="ECO:0000256" key="4">
    <source>
        <dbReference type="SAM" id="SignalP"/>
    </source>
</evidence>
<reference evidence="5 6" key="1">
    <citation type="submission" date="2018-04" db="EMBL/GenBank/DDBJ databases">
        <title>Genomic Encyclopedia of Type Strains, Phase IV (KMG-IV): sequencing the most valuable type-strain genomes for metagenomic binning, comparative biology and taxonomic classification.</title>
        <authorList>
            <person name="Goeker M."/>
        </authorList>
    </citation>
    <scope>NUCLEOTIDE SEQUENCE [LARGE SCALE GENOMIC DNA]</scope>
    <source>
        <strain evidence="5 6">DSM 104150</strain>
    </source>
</reference>
<evidence type="ECO:0000313" key="5">
    <source>
        <dbReference type="EMBL" id="PXV71427.1"/>
    </source>
</evidence>
<dbReference type="SUPFAM" id="SSF48452">
    <property type="entry name" value="TPR-like"/>
    <property type="match status" value="2"/>
</dbReference>
<dbReference type="SMART" id="SM00028">
    <property type="entry name" value="TPR"/>
    <property type="match status" value="7"/>
</dbReference>
<organism evidence="5 6">
    <name type="scientific">Sinimarinibacterium flocculans</name>
    <dbReference type="NCBI Taxonomy" id="985250"/>
    <lineage>
        <taxon>Bacteria</taxon>
        <taxon>Pseudomonadati</taxon>
        <taxon>Pseudomonadota</taxon>
        <taxon>Gammaproteobacteria</taxon>
        <taxon>Nevskiales</taxon>
        <taxon>Nevskiaceae</taxon>
        <taxon>Sinimarinibacterium</taxon>
    </lineage>
</organism>
<sequence length="594" mass="64515">MSDQSSTFQECIVRTIAPWFSASAAALMLGACAVTPPPAADPVADTRIPPASDVRVVEEVPDTALQSASARAQYHVMAGELAASRSEPGLAASEFAAALKIVDDAELARRGTAMAVAARDESLSLELARRWLELEPDSADPREVIAGLSLQRGDLSATIEQAEALVRGHPGGPADGFMHVAQVLMQVGPDRADGALSVMDHLMAQWPELAGAHHALGVVALHFDRLDVAEAAIAEARRLDPGNRDHELLQVGIWVGQGEIARADARIDELAAADERPVDLRLGYARLLLDEREREAARRQLQAILDIDPPNVDAHYALGVLAFDEGRFEDAEKHLLITLSGPRAQEAALQLGRIAEGDQRPHDALELYSRVRQGPAAVEAAMRSAAVLARIDRVDEARALLGELRRRFPQLASRLDLAEGEMLIESGDAKAALAHYERALAEDGDDLDLLYGRSLAHERLGSLDSAESDLRTILDRSPNDARALNALGYMLVVHSERLDEAEDLIGRALELEPDDAAIIDSMGWLLYKRGRNEQALELLSQAYERFPDPEVAAHLGEVLWVTGDRDKARAVWDRALRGDPDNPVVLETRGRLDP</sequence>
<dbReference type="PANTHER" id="PTHR45586">
    <property type="entry name" value="TPR REPEAT-CONTAINING PROTEIN PA4667"/>
    <property type="match status" value="1"/>
</dbReference>
<dbReference type="Pfam" id="PF14559">
    <property type="entry name" value="TPR_19"/>
    <property type="match status" value="2"/>
</dbReference>
<accession>A0A318EF57</accession>
<dbReference type="Pfam" id="PF13432">
    <property type="entry name" value="TPR_16"/>
    <property type="match status" value="1"/>
</dbReference>
<keyword evidence="2 3" id="KW-0802">TPR repeat</keyword>
<evidence type="ECO:0000256" key="1">
    <source>
        <dbReference type="ARBA" id="ARBA00022737"/>
    </source>
</evidence>
<evidence type="ECO:0000256" key="3">
    <source>
        <dbReference type="PROSITE-ProRule" id="PRU00339"/>
    </source>
</evidence>
<evidence type="ECO:0000256" key="2">
    <source>
        <dbReference type="ARBA" id="ARBA00022803"/>
    </source>
</evidence>
<dbReference type="InterPro" id="IPR011990">
    <property type="entry name" value="TPR-like_helical_dom_sf"/>
</dbReference>
<dbReference type="Gene3D" id="1.25.40.10">
    <property type="entry name" value="Tetratricopeptide repeat domain"/>
    <property type="match status" value="3"/>
</dbReference>
<keyword evidence="6" id="KW-1185">Reference proteome</keyword>
<feature type="chain" id="PRO_5016282217" evidence="4">
    <location>
        <begin position="40"/>
        <end position="594"/>
    </location>
</feature>
<feature type="repeat" description="TPR" evidence="3">
    <location>
        <begin position="549"/>
        <end position="582"/>
    </location>
</feature>
<dbReference type="EMBL" id="QICN01000001">
    <property type="protein sequence ID" value="PXV71427.1"/>
    <property type="molecule type" value="Genomic_DNA"/>
</dbReference>
<dbReference type="InterPro" id="IPR051012">
    <property type="entry name" value="CellSynth/LPSAsmb/PSIAsmb"/>
</dbReference>
<keyword evidence="1" id="KW-0677">Repeat</keyword>
<protein>
    <submittedName>
        <fullName evidence="5">Tfp pilus assembly protein PilF</fullName>
    </submittedName>
</protein>
<proteinExistence type="predicted"/>
<evidence type="ECO:0000313" key="6">
    <source>
        <dbReference type="Proteomes" id="UP000248330"/>
    </source>
</evidence>
<dbReference type="Proteomes" id="UP000248330">
    <property type="component" value="Unassembled WGS sequence"/>
</dbReference>
<dbReference type="PROSITE" id="PS50005">
    <property type="entry name" value="TPR"/>
    <property type="match status" value="1"/>
</dbReference>
<dbReference type="AlphaFoldDB" id="A0A318EF57"/>